<accession>A0ABS2ZNH2</accession>
<proteinExistence type="predicted"/>
<sequence>MPFKGWIMLILSASLVTGCASESDKKKDTHENHQQHESNKAKTENQPEKQTYTDSSQASDDTNLTEINKEVEDQDGVITLKKYAKVNKQLQSDSIALTIDEVKVLHYAPSVDLIDFFHGYTKQDEFPYVRVNVKIANKGKESVHFNPVANIKTDQGETVTWKEDFYLEELNGEIKPGEEKMGSLGFILNKTNIENLKTITITSSEVVDDQEKSISDPITLTVDL</sequence>
<feature type="compositionally biased region" description="Basic and acidic residues" evidence="2">
    <location>
        <begin position="22"/>
        <end position="47"/>
    </location>
</feature>
<dbReference type="PROSITE" id="PS51257">
    <property type="entry name" value="PROKAR_LIPOPROTEIN"/>
    <property type="match status" value="1"/>
</dbReference>
<feature type="compositionally biased region" description="Polar residues" evidence="2">
    <location>
        <begin position="48"/>
        <end position="62"/>
    </location>
</feature>
<protein>
    <submittedName>
        <fullName evidence="4">DUF4352 domain-containing protein</fullName>
    </submittedName>
</protein>
<feature type="domain" description="DUF4352" evidence="3">
    <location>
        <begin position="86"/>
        <end position="193"/>
    </location>
</feature>
<evidence type="ECO:0000256" key="1">
    <source>
        <dbReference type="ARBA" id="ARBA00022729"/>
    </source>
</evidence>
<keyword evidence="5" id="KW-1185">Reference proteome</keyword>
<evidence type="ECO:0000256" key="2">
    <source>
        <dbReference type="SAM" id="MobiDB-lite"/>
    </source>
</evidence>
<name>A0ABS2ZNH2_9BACL</name>
<dbReference type="InterPro" id="IPR029050">
    <property type="entry name" value="Immunoprotect_excell_Ig-like"/>
</dbReference>
<evidence type="ECO:0000259" key="3">
    <source>
        <dbReference type="Pfam" id="PF11611"/>
    </source>
</evidence>
<dbReference type="InterPro" id="IPR029051">
    <property type="entry name" value="DUF4352"/>
</dbReference>
<dbReference type="Proteomes" id="UP001296923">
    <property type="component" value="Unassembled WGS sequence"/>
</dbReference>
<gene>
    <name evidence="4" type="ORF">JYA63_05620</name>
</gene>
<dbReference type="RefSeq" id="WP_205724866.1">
    <property type="nucleotide sequence ID" value="NZ_JAFHKR010000038.1"/>
</dbReference>
<reference evidence="4 5" key="1">
    <citation type="submission" date="2021-01" db="EMBL/GenBank/DDBJ databases">
        <title>Genome Sequencing of Type Strains.</title>
        <authorList>
            <person name="Lemaire J.F."/>
            <person name="Inderbitzin P."/>
            <person name="Collins S.B."/>
            <person name="Wespe N."/>
            <person name="Knight-Connoni V."/>
        </authorList>
    </citation>
    <scope>NUCLEOTIDE SEQUENCE [LARGE SCALE GENOMIC DNA]</scope>
    <source>
        <strain evidence="4 5">DSM 23009</strain>
    </source>
</reference>
<evidence type="ECO:0000313" key="4">
    <source>
        <dbReference type="EMBL" id="MBN3553732.1"/>
    </source>
</evidence>
<comment type="caution">
    <text evidence="4">The sequence shown here is derived from an EMBL/GenBank/DDBJ whole genome shotgun (WGS) entry which is preliminary data.</text>
</comment>
<keyword evidence="1" id="KW-0732">Signal</keyword>
<dbReference type="Pfam" id="PF11611">
    <property type="entry name" value="DUF4352"/>
    <property type="match status" value="1"/>
</dbReference>
<dbReference type="EMBL" id="JAFHKR010000038">
    <property type="protein sequence ID" value="MBN3553732.1"/>
    <property type="molecule type" value="Genomic_DNA"/>
</dbReference>
<dbReference type="Gene3D" id="2.60.40.1240">
    <property type="match status" value="1"/>
</dbReference>
<evidence type="ECO:0000313" key="5">
    <source>
        <dbReference type="Proteomes" id="UP001296923"/>
    </source>
</evidence>
<feature type="region of interest" description="Disordered" evidence="2">
    <location>
        <begin position="21"/>
        <end position="62"/>
    </location>
</feature>
<organism evidence="4 5">
    <name type="scientific">Fictibacillus nanhaiensis</name>
    <dbReference type="NCBI Taxonomy" id="742169"/>
    <lineage>
        <taxon>Bacteria</taxon>
        <taxon>Bacillati</taxon>
        <taxon>Bacillota</taxon>
        <taxon>Bacilli</taxon>
        <taxon>Bacillales</taxon>
        <taxon>Fictibacillaceae</taxon>
        <taxon>Fictibacillus</taxon>
    </lineage>
</organism>